<name>A0A428SJ45_9HYPO</name>
<dbReference type="AlphaFoldDB" id="A0A428SJ45"/>
<evidence type="ECO:0000256" key="3">
    <source>
        <dbReference type="ARBA" id="ARBA00022801"/>
    </source>
</evidence>
<comment type="caution">
    <text evidence="11">The sequence shown here is derived from an EMBL/GenBank/DDBJ whole genome shotgun (WGS) entry which is preliminary data.</text>
</comment>
<dbReference type="InterPro" id="IPR023828">
    <property type="entry name" value="Peptidase_S8_Ser-AS"/>
</dbReference>
<dbReference type="PRINTS" id="PR00723">
    <property type="entry name" value="SUBTILISIN"/>
</dbReference>
<keyword evidence="3 5" id="KW-0378">Hydrolase</keyword>
<dbReference type="PANTHER" id="PTHR43806">
    <property type="entry name" value="PEPTIDASE S8"/>
    <property type="match status" value="1"/>
</dbReference>
<evidence type="ECO:0000256" key="2">
    <source>
        <dbReference type="ARBA" id="ARBA00022670"/>
    </source>
</evidence>
<dbReference type="InterPro" id="IPR000209">
    <property type="entry name" value="Peptidase_S8/S53_dom"/>
</dbReference>
<sequence length="933" mass="104091">MWQLALLSKVVPAFGALAKESCGSGSPDEISGDAQDCHSDIMLIGYALSVSRGKRISGLSEDTLTLLLEALETRFPSRSRAAALFNFNRLLGAVTADRHFPCLSVLARSIENRNLGGFDACFGILDQSEALHEEYLECFGPDISIFHSKERRSEHRRAKFLDRVNIAQAHLQKLYCSSPSQGAVGQMNLFQHPSRGIRVLAEKVYAILQQHWRCDCHQRVDGPREVRLSLSRHCEPPPTPAKFEVLFPICKNCVQWRVTNVEVKDTRSSVDTRGSKERVNNNICDWLKKNDGFQADFLIEQGELWHLSPKLRQNAVGHYTTMQSLDSLVRADVLISEITRYSPREKLILCYILTNSMLFLYPGCWSQRPWTSAMVYLVRRISGSSSSSVTFPYVSVELQQSQSGQKPVRDHNQYHDHPPILYLGIILLEIATGTAFTRSDDPELHNRCNQDGSQALKQLDSFETQNRNPFRRISPALGEAIRACLLLELPKNFPSQNLIEDGSIRQFILDCIVQPLATELKDGHKVSLDNFHNTLPQDKDVDSLARGGIRSQAPWPPRIEHTQSDDSPALGEQNPGLCLAQATKPVAEDRCELCLYADGGEMERPVDKEKVSSATKWLQWHNNALARIQADRLAASVPTPKRVKIAILDSGIDLSDDHRLLYNTDSQIIYRNWIDESQEWKDDVGHGTHLAILLRKIAPEAVIHVARVFKKKPSISRSADKIAKAVMHAVDEWEADMIVMSFGFGVRHEVLENAIKHATAKDVLIFAAASNDGKNRPDEAAWPASRMDVFCVHSADGLGNPSTFTPSPQDNMRVMVLGESVLSAWPSKFKVQGDQKHMSGTSCAAPIAAGIAAVVLDYARGFLSEDEWRQFRSVTGGLNTGPCLTRDNKMLGYEARFGDIFGDGAERLDVLVVDYLSIVCTVSNVLQSISMTR</sequence>
<feature type="region of interest" description="Disordered" evidence="7">
    <location>
        <begin position="547"/>
        <end position="573"/>
    </location>
</feature>
<evidence type="ECO:0000256" key="5">
    <source>
        <dbReference type="PROSITE-ProRule" id="PRU01240"/>
    </source>
</evidence>
<dbReference type="PROSITE" id="PS51892">
    <property type="entry name" value="SUBTILASE"/>
    <property type="match status" value="1"/>
</dbReference>
<gene>
    <name evidence="11" type="ORF">CDV31_015804</name>
</gene>
<dbReference type="Pfam" id="PF00082">
    <property type="entry name" value="Peptidase_S8"/>
    <property type="match status" value="1"/>
</dbReference>
<accession>A0A428SJ45</accession>
<reference evidence="11 12" key="1">
    <citation type="submission" date="2017-06" db="EMBL/GenBank/DDBJ databases">
        <title>Cmopartive genomic analysis of Ambrosia Fusariam Clade fungi.</title>
        <authorList>
            <person name="Stajich J.E."/>
            <person name="Carrillo J."/>
            <person name="Kijimoto T."/>
            <person name="Eskalen A."/>
            <person name="O'Donnell K."/>
            <person name="Kasson M."/>
        </authorList>
    </citation>
    <scope>NUCLEOTIDE SEQUENCE [LARGE SCALE GENOMIC DNA]</scope>
    <source>
        <strain evidence="11 12">NRRL 20438</strain>
    </source>
</reference>
<evidence type="ECO:0000256" key="4">
    <source>
        <dbReference type="ARBA" id="ARBA00022825"/>
    </source>
</evidence>
<feature type="active site" description="Charge relay system" evidence="5">
    <location>
        <position position="649"/>
    </location>
</feature>
<feature type="active site" description="Charge relay system" evidence="5">
    <location>
        <position position="842"/>
    </location>
</feature>
<dbReference type="InterPro" id="IPR023827">
    <property type="entry name" value="Peptidase_S8_Asp-AS"/>
</dbReference>
<feature type="domain" description="Peptidase S8/S53" evidence="9">
    <location>
        <begin position="641"/>
        <end position="870"/>
    </location>
</feature>
<dbReference type="GO" id="GO:0006508">
    <property type="term" value="P:proteolysis"/>
    <property type="evidence" value="ECO:0007669"/>
    <property type="project" value="UniProtKB-KW"/>
</dbReference>
<feature type="active site" description="Charge relay system" evidence="5">
    <location>
        <position position="686"/>
    </location>
</feature>
<keyword evidence="2 5" id="KW-0645">Protease</keyword>
<feature type="signal peptide" evidence="8">
    <location>
        <begin position="1"/>
        <end position="18"/>
    </location>
</feature>
<dbReference type="EMBL" id="NIZV01000442">
    <property type="protein sequence ID" value="RSL89802.1"/>
    <property type="molecule type" value="Genomic_DNA"/>
</dbReference>
<evidence type="ECO:0000256" key="1">
    <source>
        <dbReference type="ARBA" id="ARBA00011073"/>
    </source>
</evidence>
<dbReference type="InterPro" id="IPR050131">
    <property type="entry name" value="Peptidase_S8_subtilisin-like"/>
</dbReference>
<evidence type="ECO:0000313" key="12">
    <source>
        <dbReference type="Proteomes" id="UP000288429"/>
    </source>
</evidence>
<dbReference type="PROSITE" id="PS00138">
    <property type="entry name" value="SUBTILASE_SER"/>
    <property type="match status" value="1"/>
</dbReference>
<proteinExistence type="inferred from homology"/>
<evidence type="ECO:0000313" key="11">
    <source>
        <dbReference type="EMBL" id="RSL89802.1"/>
    </source>
</evidence>
<dbReference type="PROSITE" id="PS00136">
    <property type="entry name" value="SUBTILASE_ASP"/>
    <property type="match status" value="1"/>
</dbReference>
<evidence type="ECO:0000259" key="9">
    <source>
        <dbReference type="Pfam" id="PF00082"/>
    </source>
</evidence>
<evidence type="ECO:0000256" key="6">
    <source>
        <dbReference type="RuleBase" id="RU003355"/>
    </source>
</evidence>
<keyword evidence="4 5" id="KW-0720">Serine protease</keyword>
<dbReference type="Gene3D" id="3.40.50.200">
    <property type="entry name" value="Peptidase S8/S53 domain"/>
    <property type="match status" value="1"/>
</dbReference>
<evidence type="ECO:0000256" key="8">
    <source>
        <dbReference type="SAM" id="SignalP"/>
    </source>
</evidence>
<dbReference type="Proteomes" id="UP000288429">
    <property type="component" value="Unassembled WGS sequence"/>
</dbReference>
<dbReference type="Pfam" id="PF24476">
    <property type="entry name" value="DUF7580"/>
    <property type="match status" value="1"/>
</dbReference>
<dbReference type="InterPro" id="IPR036852">
    <property type="entry name" value="Peptidase_S8/S53_dom_sf"/>
</dbReference>
<feature type="domain" description="DUF7580" evidence="10">
    <location>
        <begin position="194"/>
        <end position="521"/>
    </location>
</feature>
<dbReference type="GO" id="GO:0004252">
    <property type="term" value="F:serine-type endopeptidase activity"/>
    <property type="evidence" value="ECO:0007669"/>
    <property type="project" value="UniProtKB-UniRule"/>
</dbReference>
<dbReference type="PANTHER" id="PTHR43806:SF11">
    <property type="entry name" value="CEREVISIN-RELATED"/>
    <property type="match status" value="1"/>
</dbReference>
<dbReference type="InterPro" id="IPR015500">
    <property type="entry name" value="Peptidase_S8_subtilisin-rel"/>
</dbReference>
<organism evidence="11 12">
    <name type="scientific">Fusarium ambrosium</name>
    <dbReference type="NCBI Taxonomy" id="131363"/>
    <lineage>
        <taxon>Eukaryota</taxon>
        <taxon>Fungi</taxon>
        <taxon>Dikarya</taxon>
        <taxon>Ascomycota</taxon>
        <taxon>Pezizomycotina</taxon>
        <taxon>Sordariomycetes</taxon>
        <taxon>Hypocreomycetidae</taxon>
        <taxon>Hypocreales</taxon>
        <taxon>Nectriaceae</taxon>
        <taxon>Fusarium</taxon>
        <taxon>Fusarium solani species complex</taxon>
    </lineage>
</organism>
<dbReference type="InterPro" id="IPR056002">
    <property type="entry name" value="DUF7580"/>
</dbReference>
<evidence type="ECO:0000256" key="7">
    <source>
        <dbReference type="SAM" id="MobiDB-lite"/>
    </source>
</evidence>
<comment type="similarity">
    <text evidence="1 5 6">Belongs to the peptidase S8 family.</text>
</comment>
<keyword evidence="8" id="KW-0732">Signal</keyword>
<dbReference type="CDD" id="cd00306">
    <property type="entry name" value="Peptidases_S8_S53"/>
    <property type="match status" value="1"/>
</dbReference>
<dbReference type="SUPFAM" id="SSF52743">
    <property type="entry name" value="Subtilisin-like"/>
    <property type="match status" value="1"/>
</dbReference>
<keyword evidence="12" id="KW-1185">Reference proteome</keyword>
<feature type="chain" id="PRO_5018978893" evidence="8">
    <location>
        <begin position="19"/>
        <end position="933"/>
    </location>
</feature>
<protein>
    <submittedName>
        <fullName evidence="11">Uncharacterized protein</fullName>
    </submittedName>
</protein>
<evidence type="ECO:0000259" key="10">
    <source>
        <dbReference type="Pfam" id="PF24476"/>
    </source>
</evidence>